<feature type="compositionally biased region" description="Basic and acidic residues" evidence="2">
    <location>
        <begin position="708"/>
        <end position="720"/>
    </location>
</feature>
<evidence type="ECO:0008006" key="6">
    <source>
        <dbReference type="Google" id="ProtNLM"/>
    </source>
</evidence>
<dbReference type="AlphaFoldDB" id="A0A6A6H799"/>
<feature type="compositionally biased region" description="Polar residues" evidence="2">
    <location>
        <begin position="819"/>
        <end position="828"/>
    </location>
</feature>
<feature type="transmembrane region" description="Helical" evidence="3">
    <location>
        <begin position="151"/>
        <end position="173"/>
    </location>
</feature>
<keyword evidence="5" id="KW-1185">Reference proteome</keyword>
<reference evidence="4" key="1">
    <citation type="journal article" date="2020" name="Stud. Mycol.">
        <title>101 Dothideomycetes genomes: a test case for predicting lifestyles and emergence of pathogens.</title>
        <authorList>
            <person name="Haridas S."/>
            <person name="Albert R."/>
            <person name="Binder M."/>
            <person name="Bloem J."/>
            <person name="Labutti K."/>
            <person name="Salamov A."/>
            <person name="Andreopoulos B."/>
            <person name="Baker S."/>
            <person name="Barry K."/>
            <person name="Bills G."/>
            <person name="Bluhm B."/>
            <person name="Cannon C."/>
            <person name="Castanera R."/>
            <person name="Culley D."/>
            <person name="Daum C."/>
            <person name="Ezra D."/>
            <person name="Gonzalez J."/>
            <person name="Henrissat B."/>
            <person name="Kuo A."/>
            <person name="Liang C."/>
            <person name="Lipzen A."/>
            <person name="Lutzoni F."/>
            <person name="Magnuson J."/>
            <person name="Mondo S."/>
            <person name="Nolan M."/>
            <person name="Ohm R."/>
            <person name="Pangilinan J."/>
            <person name="Park H.-J."/>
            <person name="Ramirez L."/>
            <person name="Alfaro M."/>
            <person name="Sun H."/>
            <person name="Tritt A."/>
            <person name="Yoshinaga Y."/>
            <person name="Zwiers L.-H."/>
            <person name="Turgeon B."/>
            <person name="Goodwin S."/>
            <person name="Spatafora J."/>
            <person name="Crous P."/>
            <person name="Grigoriev I."/>
        </authorList>
    </citation>
    <scope>NUCLEOTIDE SEQUENCE</scope>
    <source>
        <strain evidence="4">Tuck. ex Michener</strain>
    </source>
</reference>
<evidence type="ECO:0000313" key="4">
    <source>
        <dbReference type="EMBL" id="KAF2233691.1"/>
    </source>
</evidence>
<feature type="region of interest" description="Disordered" evidence="2">
    <location>
        <begin position="1"/>
        <end position="93"/>
    </location>
</feature>
<proteinExistence type="predicted"/>
<protein>
    <recommendedName>
        <fullName evidence="6">Ubiquitination network signaling protein</fullName>
    </recommendedName>
</protein>
<feature type="region of interest" description="Disordered" evidence="2">
    <location>
        <begin position="338"/>
        <end position="406"/>
    </location>
</feature>
<keyword evidence="3" id="KW-1133">Transmembrane helix</keyword>
<accession>A0A6A6H799</accession>
<feature type="compositionally biased region" description="Polar residues" evidence="2">
    <location>
        <begin position="637"/>
        <end position="647"/>
    </location>
</feature>
<gene>
    <name evidence="4" type="ORF">EV356DRAFT_533462</name>
</gene>
<sequence>MPKTRGKGTQNRHENGLAAPGKRIGKQKSNGNLRHQPNGDSSPTSSPPPSSPAVTEPPTLPQTSDASDGTASAGTMDSATKAPDVDGPSSLPDFSILSGADAQAFETGLLGDAVHGHGRMDESGGKILMASMGDSLMLAATILKSCPLRDVIAILIILLQLPPTFLTIVNALYTLLTFVPPTPGVLPTLHEIFLGGTGAPSLGVIILMDALIFMLWLVLFEWLQDYILDLSSAVIAVSLGGAAAGKNGTTNAFLVCAAIVLTSHLNRQKQVRYYGHHLIWTTLSKVSSGRIKSPLQANAGQDMVWSPRSWMNKGFAIHIFSQGVLRWIRRSLSSLASRDSSAKLPPNSFRDPEAGLSPRSPRSNSIGADSNPETSSSASSDGRPPGQPPASATAKEKDLHLKKKRKHANVVRRLQPFWAALASTKVTVMKEMEQAQPSPDAIEADATDVNHLGNANSREPCRIWISELLPTEIRFQGSAVRRTSQHSSNTSQLSEDGNTNTDIIKPFYVRLNGADWTSTRIYPIHASADSSSETADSWAGEIFGLTPLSSYYCEFIRCSDNFVISATRITSPPAPTAEQASAPSSAQQSFRPSSPTTTLNNSIVATDSTLLELRNKLKKIRKEHKSSLTSLRKELDSLNTRSESAGNNDDRQRQRIIQMKHKIQHAADASAEMAEQVDSLAAVPEDELRNYDAKKSQWGESQAKHRSVRESLTEANRKAGQEQSRLTNDILSVTQKRDRLKARLEKLSEQCERLNAASSDGQSAQAQKSSVRTRTNFGRDLKEGQIISQIDILDRERDQILQRHTAVQQKVHLLQSIFSDPRTSTPTTPEGVIPNSRSFVPAHTPTFPIGTSPAMMNSTPGAVYREGREARGRSSSMLSDISGLTDHQDAEGYEENTVGASGIDAISPRSQPGSVASGYAKALSPPGIAPP</sequence>
<keyword evidence="1" id="KW-0175">Coiled coil</keyword>
<evidence type="ECO:0000313" key="5">
    <source>
        <dbReference type="Proteomes" id="UP000800092"/>
    </source>
</evidence>
<keyword evidence="3" id="KW-0472">Membrane</keyword>
<dbReference type="OrthoDB" id="4158994at2759"/>
<dbReference type="Proteomes" id="UP000800092">
    <property type="component" value="Unassembled WGS sequence"/>
</dbReference>
<dbReference type="EMBL" id="ML991804">
    <property type="protein sequence ID" value="KAF2233691.1"/>
    <property type="molecule type" value="Genomic_DNA"/>
</dbReference>
<feature type="region of interest" description="Disordered" evidence="2">
    <location>
        <begin position="819"/>
        <end position="839"/>
    </location>
</feature>
<feature type="transmembrane region" description="Helical" evidence="3">
    <location>
        <begin position="193"/>
        <end position="219"/>
    </location>
</feature>
<feature type="region of interest" description="Disordered" evidence="2">
    <location>
        <begin position="867"/>
        <end position="931"/>
    </location>
</feature>
<name>A0A6A6H799_VIRVR</name>
<organism evidence="4 5">
    <name type="scientific">Viridothelium virens</name>
    <name type="common">Speckled blister lichen</name>
    <name type="synonym">Trypethelium virens</name>
    <dbReference type="NCBI Taxonomy" id="1048519"/>
    <lineage>
        <taxon>Eukaryota</taxon>
        <taxon>Fungi</taxon>
        <taxon>Dikarya</taxon>
        <taxon>Ascomycota</taxon>
        <taxon>Pezizomycotina</taxon>
        <taxon>Dothideomycetes</taxon>
        <taxon>Dothideomycetes incertae sedis</taxon>
        <taxon>Trypetheliales</taxon>
        <taxon>Trypetheliaceae</taxon>
        <taxon>Viridothelium</taxon>
    </lineage>
</organism>
<keyword evidence="3" id="KW-0812">Transmembrane</keyword>
<feature type="region of interest" description="Disordered" evidence="2">
    <location>
        <begin position="693"/>
        <end position="724"/>
    </location>
</feature>
<feature type="compositionally biased region" description="Polar residues" evidence="2">
    <location>
        <begin position="27"/>
        <end position="40"/>
    </location>
</feature>
<feature type="region of interest" description="Disordered" evidence="2">
    <location>
        <begin position="572"/>
        <end position="600"/>
    </location>
</feature>
<evidence type="ECO:0000256" key="2">
    <source>
        <dbReference type="SAM" id="MobiDB-lite"/>
    </source>
</evidence>
<evidence type="ECO:0000256" key="3">
    <source>
        <dbReference type="SAM" id="Phobius"/>
    </source>
</evidence>
<feature type="compositionally biased region" description="Low complexity" evidence="2">
    <location>
        <begin position="576"/>
        <end position="595"/>
    </location>
</feature>
<feature type="compositionally biased region" description="Polar residues" evidence="2">
    <location>
        <begin position="360"/>
        <end position="380"/>
    </location>
</feature>
<feature type="region of interest" description="Disordered" evidence="2">
    <location>
        <begin position="622"/>
        <end position="652"/>
    </location>
</feature>
<feature type="transmembrane region" description="Helical" evidence="3">
    <location>
        <begin position="226"/>
        <end position="244"/>
    </location>
</feature>
<feature type="coiled-coil region" evidence="1">
    <location>
        <begin position="730"/>
        <end position="757"/>
    </location>
</feature>
<feature type="compositionally biased region" description="Polar residues" evidence="2">
    <location>
        <begin position="61"/>
        <end position="78"/>
    </location>
</feature>
<evidence type="ECO:0000256" key="1">
    <source>
        <dbReference type="SAM" id="Coils"/>
    </source>
</evidence>